<organism evidence="3">
    <name type="scientific">Trieres chinensis</name>
    <name type="common">Marine centric diatom</name>
    <name type="synonym">Odontella sinensis</name>
    <dbReference type="NCBI Taxonomy" id="1514140"/>
    <lineage>
        <taxon>Eukaryota</taxon>
        <taxon>Sar</taxon>
        <taxon>Stramenopiles</taxon>
        <taxon>Ochrophyta</taxon>
        <taxon>Bacillariophyta</taxon>
        <taxon>Mediophyceae</taxon>
        <taxon>Biddulphiophycidae</taxon>
        <taxon>Eupodiscales</taxon>
        <taxon>Parodontellaceae</taxon>
        <taxon>Trieres</taxon>
    </lineage>
</organism>
<feature type="region of interest" description="Disordered" evidence="1">
    <location>
        <begin position="1"/>
        <end position="101"/>
    </location>
</feature>
<protein>
    <submittedName>
        <fullName evidence="3">Uncharacterized protein</fullName>
    </submittedName>
</protein>
<feature type="compositionally biased region" description="Polar residues" evidence="1">
    <location>
        <begin position="92"/>
        <end position="101"/>
    </location>
</feature>
<dbReference type="EMBL" id="HBGO01002519">
    <property type="protein sequence ID" value="CAD9321443.1"/>
    <property type="molecule type" value="Transcribed_RNA"/>
</dbReference>
<evidence type="ECO:0000256" key="1">
    <source>
        <dbReference type="SAM" id="MobiDB-lite"/>
    </source>
</evidence>
<name>A0A6U1SZ90_TRICV</name>
<evidence type="ECO:0000313" key="3">
    <source>
        <dbReference type="EMBL" id="CAD9321446.1"/>
    </source>
</evidence>
<sequence>MSGKESNGASSASADVKNEKDTSTKSKVGWADSSDRKGGDGKLENDDYMVSKRDERESSLLLPGGLEDLRPESRKNTTGMDTIEASGYGFDMNSSMVPTDD</sequence>
<reference evidence="3" key="1">
    <citation type="submission" date="2021-01" db="EMBL/GenBank/DDBJ databases">
        <authorList>
            <person name="Corre E."/>
            <person name="Pelletier E."/>
            <person name="Niang G."/>
            <person name="Scheremetjew M."/>
            <person name="Finn R."/>
            <person name="Kale V."/>
            <person name="Holt S."/>
            <person name="Cochrane G."/>
            <person name="Meng A."/>
            <person name="Brown T."/>
            <person name="Cohen L."/>
        </authorList>
    </citation>
    <scope>NUCLEOTIDE SEQUENCE</scope>
    <source>
        <strain evidence="3">Grunow 1884</strain>
    </source>
</reference>
<feature type="compositionally biased region" description="Polar residues" evidence="1">
    <location>
        <begin position="1"/>
        <end position="13"/>
    </location>
</feature>
<gene>
    <name evidence="2" type="ORF">OSIN01602_LOCUS1422</name>
    <name evidence="3" type="ORF">OSIN01602_LOCUS1423</name>
</gene>
<accession>A0A6U1SZ90</accession>
<proteinExistence type="predicted"/>
<dbReference type="EMBL" id="HBGO01002520">
    <property type="protein sequence ID" value="CAD9321446.1"/>
    <property type="molecule type" value="Transcribed_RNA"/>
</dbReference>
<feature type="compositionally biased region" description="Basic and acidic residues" evidence="1">
    <location>
        <begin position="33"/>
        <end position="58"/>
    </location>
</feature>
<evidence type="ECO:0000313" key="2">
    <source>
        <dbReference type="EMBL" id="CAD9321443.1"/>
    </source>
</evidence>
<dbReference type="AlphaFoldDB" id="A0A6U1SZ90"/>